<reference evidence="3" key="1">
    <citation type="journal article" date="2014" name="Int. J. Syst. Evol. Microbiol.">
        <title>Complete genome sequence of Corynebacterium casei LMG S-19264T (=DSM 44701T), isolated from a smear-ripened cheese.</title>
        <authorList>
            <consortium name="US DOE Joint Genome Institute (JGI-PGF)"/>
            <person name="Walter F."/>
            <person name="Albersmeier A."/>
            <person name="Kalinowski J."/>
            <person name="Ruckert C."/>
        </authorList>
    </citation>
    <scope>NUCLEOTIDE SEQUENCE</scope>
    <source>
        <strain evidence="3">KCTC 32437</strain>
    </source>
</reference>
<dbReference type="InterPro" id="IPR002625">
    <property type="entry name" value="Smr_dom"/>
</dbReference>
<protein>
    <submittedName>
        <fullName evidence="3">DNA mismatch repair protein MutS</fullName>
    </submittedName>
</protein>
<sequence>MAKRDVKSLVPDYHLWQSVTETVDPLKPKRRKQAPEAPLPLPDRSANQSAHARFADNSSKSGRNTQPFLAPYQAPPQQRRRAEPGIDPKLRRKLARGRMEIGARIDLHGMRQDEARAALHRFLPARAARGDRTVLVITGKGVERDDGTAMTERGVLRAMLPIWLAEPALAPLVSGYSQAARSHGGDGAFYVRLRLR</sequence>
<evidence type="ECO:0000313" key="4">
    <source>
        <dbReference type="Proteomes" id="UP000646579"/>
    </source>
</evidence>
<dbReference type="AlphaFoldDB" id="A0A918S4V9"/>
<evidence type="ECO:0000256" key="1">
    <source>
        <dbReference type="SAM" id="MobiDB-lite"/>
    </source>
</evidence>
<feature type="compositionally biased region" description="Polar residues" evidence="1">
    <location>
        <begin position="45"/>
        <end position="67"/>
    </location>
</feature>
<dbReference type="Gene3D" id="3.30.1370.110">
    <property type="match status" value="1"/>
</dbReference>
<dbReference type="SMART" id="SM00463">
    <property type="entry name" value="SMR"/>
    <property type="match status" value="1"/>
</dbReference>
<name>A0A918S4V9_9HYPH</name>
<proteinExistence type="predicted"/>
<feature type="domain" description="Smr" evidence="2">
    <location>
        <begin position="105"/>
        <end position="194"/>
    </location>
</feature>
<dbReference type="SUPFAM" id="SSF160443">
    <property type="entry name" value="SMR domain-like"/>
    <property type="match status" value="1"/>
</dbReference>
<keyword evidence="4" id="KW-1185">Reference proteome</keyword>
<feature type="compositionally biased region" description="Basic and acidic residues" evidence="1">
    <location>
        <begin position="80"/>
        <end position="89"/>
    </location>
</feature>
<comment type="caution">
    <text evidence="3">The sequence shown here is derived from an EMBL/GenBank/DDBJ whole genome shotgun (WGS) entry which is preliminary data.</text>
</comment>
<dbReference type="RefSeq" id="WP_189425404.1">
    <property type="nucleotide sequence ID" value="NZ_BMZE01000002.1"/>
</dbReference>
<evidence type="ECO:0000313" key="3">
    <source>
        <dbReference type="EMBL" id="GHA23335.1"/>
    </source>
</evidence>
<dbReference type="PANTHER" id="PTHR35562:SF2">
    <property type="entry name" value="DNA ENDONUCLEASE SMRA-RELATED"/>
    <property type="match status" value="1"/>
</dbReference>
<dbReference type="Pfam" id="PF01713">
    <property type="entry name" value="Smr"/>
    <property type="match status" value="1"/>
</dbReference>
<dbReference type="EMBL" id="BMZE01000002">
    <property type="protein sequence ID" value="GHA23335.1"/>
    <property type="molecule type" value="Genomic_DNA"/>
</dbReference>
<dbReference type="PANTHER" id="PTHR35562">
    <property type="entry name" value="DNA ENDONUCLEASE SMRA-RELATED"/>
    <property type="match status" value="1"/>
</dbReference>
<organism evidence="3 4">
    <name type="scientific">Devosia pacifica</name>
    <dbReference type="NCBI Taxonomy" id="1335967"/>
    <lineage>
        <taxon>Bacteria</taxon>
        <taxon>Pseudomonadati</taxon>
        <taxon>Pseudomonadota</taxon>
        <taxon>Alphaproteobacteria</taxon>
        <taxon>Hyphomicrobiales</taxon>
        <taxon>Devosiaceae</taxon>
        <taxon>Devosia</taxon>
    </lineage>
</organism>
<dbReference type="InterPro" id="IPR036063">
    <property type="entry name" value="Smr_dom_sf"/>
</dbReference>
<feature type="region of interest" description="Disordered" evidence="1">
    <location>
        <begin position="19"/>
        <end position="89"/>
    </location>
</feature>
<accession>A0A918S4V9</accession>
<dbReference type="PROSITE" id="PS50828">
    <property type="entry name" value="SMR"/>
    <property type="match status" value="1"/>
</dbReference>
<gene>
    <name evidence="3" type="ORF">GCM10007989_18520</name>
</gene>
<dbReference type="Proteomes" id="UP000646579">
    <property type="component" value="Unassembled WGS sequence"/>
</dbReference>
<evidence type="ECO:0000259" key="2">
    <source>
        <dbReference type="PROSITE" id="PS50828"/>
    </source>
</evidence>
<reference evidence="3" key="2">
    <citation type="submission" date="2020-09" db="EMBL/GenBank/DDBJ databases">
        <authorList>
            <person name="Sun Q."/>
            <person name="Kim S."/>
        </authorList>
    </citation>
    <scope>NUCLEOTIDE SEQUENCE</scope>
    <source>
        <strain evidence="3">KCTC 32437</strain>
    </source>
</reference>